<organism evidence="2 3">
    <name type="scientific">Stephania cephalantha</name>
    <dbReference type="NCBI Taxonomy" id="152367"/>
    <lineage>
        <taxon>Eukaryota</taxon>
        <taxon>Viridiplantae</taxon>
        <taxon>Streptophyta</taxon>
        <taxon>Embryophyta</taxon>
        <taxon>Tracheophyta</taxon>
        <taxon>Spermatophyta</taxon>
        <taxon>Magnoliopsida</taxon>
        <taxon>Ranunculales</taxon>
        <taxon>Menispermaceae</taxon>
        <taxon>Menispermoideae</taxon>
        <taxon>Cissampelideae</taxon>
        <taxon>Stephania</taxon>
    </lineage>
</organism>
<comment type="caution">
    <text evidence="2">The sequence shown here is derived from an EMBL/GenBank/DDBJ whole genome shotgun (WGS) entry which is preliminary data.</text>
</comment>
<gene>
    <name evidence="2" type="ORF">Scep_004686</name>
</gene>
<feature type="region of interest" description="Disordered" evidence="1">
    <location>
        <begin position="88"/>
        <end position="116"/>
    </location>
</feature>
<keyword evidence="3" id="KW-1185">Reference proteome</keyword>
<evidence type="ECO:0000256" key="1">
    <source>
        <dbReference type="SAM" id="MobiDB-lite"/>
    </source>
</evidence>
<evidence type="ECO:0000313" key="2">
    <source>
        <dbReference type="EMBL" id="KAK9158112.1"/>
    </source>
</evidence>
<dbReference type="EMBL" id="JBBNAG010000002">
    <property type="protein sequence ID" value="KAK9158112.1"/>
    <property type="molecule type" value="Genomic_DNA"/>
</dbReference>
<accession>A0AAP0KSX9</accession>
<sequence>MQGCGANEQRGGAAAPTSRGAGEQLRRRGSDSGGWPVATAWQRVESAATRRNAEELTSGGGDRRPAALATDERQRGCDAMNGAVTRCRPGWRQGSRPKPEVFPGRPSILSLSMDVS</sequence>
<evidence type="ECO:0000313" key="3">
    <source>
        <dbReference type="Proteomes" id="UP001419268"/>
    </source>
</evidence>
<reference evidence="2 3" key="1">
    <citation type="submission" date="2024-01" db="EMBL/GenBank/DDBJ databases">
        <title>Genome assemblies of Stephania.</title>
        <authorList>
            <person name="Yang L."/>
        </authorList>
    </citation>
    <scope>NUCLEOTIDE SEQUENCE [LARGE SCALE GENOMIC DNA]</scope>
    <source>
        <strain evidence="2">JXDWG</strain>
        <tissue evidence="2">Leaf</tissue>
    </source>
</reference>
<feature type="region of interest" description="Disordered" evidence="1">
    <location>
        <begin position="1"/>
        <end position="74"/>
    </location>
</feature>
<dbReference type="Proteomes" id="UP001419268">
    <property type="component" value="Unassembled WGS sequence"/>
</dbReference>
<proteinExistence type="predicted"/>
<feature type="compositionally biased region" description="Basic and acidic residues" evidence="1">
    <location>
        <begin position="61"/>
        <end position="74"/>
    </location>
</feature>
<dbReference type="AlphaFoldDB" id="A0AAP0KSX9"/>
<name>A0AAP0KSX9_9MAGN</name>
<protein>
    <submittedName>
        <fullName evidence="2">Uncharacterized protein</fullName>
    </submittedName>
</protein>